<dbReference type="Proteomes" id="UP000596248">
    <property type="component" value="Chromosome"/>
</dbReference>
<reference evidence="3 4" key="1">
    <citation type="submission" date="2021-01" db="EMBL/GenBank/DDBJ databases">
        <title>Identification of strong promoters based on the transcriptome of Brevibacillus choshinensis.</title>
        <authorList>
            <person name="Yao D."/>
            <person name="Zhang K."/>
            <person name="Wu J."/>
        </authorList>
    </citation>
    <scope>NUCLEOTIDE SEQUENCE [LARGE SCALE GENOMIC DNA]</scope>
    <source>
        <strain evidence="3 4">HPD31-SP3</strain>
    </source>
</reference>
<keyword evidence="4" id="KW-1185">Reference proteome</keyword>
<sequence>MKNFVWGLIIGAALASSTVAFASSSILAYLFPVQFEINGQSVPMSKEVTVLKVDGRAYVPIRFIADHLGATIGYEDAAKKIIIKNQMLDITDPAYKSISAGNLIVTKDGNRSMVTGQIQLSGVGNTQNSVEAALSFYDAENQKLGEAVISGTQFGADVQTFVTYANGDLRGYRTVILHVKAVNKETVADEKGIVYENKDYAFGLTLPKSWEGNFEIMKAPSDGTEMTYHFIDRPNKAYGGVIFTLSVWKRADWQENGGSILEAGRTKKLGEKGEFVFTLSRPGDVQYDLEDESLAEEYAQMSSFVERIATSFRVR</sequence>
<gene>
    <name evidence="3" type="ORF">JNE38_11505</name>
</gene>
<keyword evidence="1" id="KW-0732">Signal</keyword>
<evidence type="ECO:0000313" key="4">
    <source>
        <dbReference type="Proteomes" id="UP000596248"/>
    </source>
</evidence>
<protein>
    <recommendedName>
        <fullName evidence="2">Copper amine oxidase-like N-terminal domain-containing protein</fullName>
    </recommendedName>
</protein>
<dbReference type="Pfam" id="PF07833">
    <property type="entry name" value="Cu_amine_oxidN1"/>
    <property type="match status" value="1"/>
</dbReference>
<evidence type="ECO:0000256" key="1">
    <source>
        <dbReference type="SAM" id="SignalP"/>
    </source>
</evidence>
<dbReference type="SUPFAM" id="SSF55383">
    <property type="entry name" value="Copper amine oxidase, domain N"/>
    <property type="match status" value="1"/>
</dbReference>
<feature type="signal peptide" evidence="1">
    <location>
        <begin position="1"/>
        <end position="22"/>
    </location>
</feature>
<evidence type="ECO:0000259" key="2">
    <source>
        <dbReference type="Pfam" id="PF07833"/>
    </source>
</evidence>
<organism evidence="3 4">
    <name type="scientific">Brevibacillus choshinensis</name>
    <dbReference type="NCBI Taxonomy" id="54911"/>
    <lineage>
        <taxon>Bacteria</taxon>
        <taxon>Bacillati</taxon>
        <taxon>Bacillota</taxon>
        <taxon>Bacilli</taxon>
        <taxon>Bacillales</taxon>
        <taxon>Paenibacillaceae</taxon>
        <taxon>Brevibacillus</taxon>
    </lineage>
</organism>
<dbReference type="EMBL" id="CP069127">
    <property type="protein sequence ID" value="QRG69685.1"/>
    <property type="molecule type" value="Genomic_DNA"/>
</dbReference>
<dbReference type="RefSeq" id="WP_203356672.1">
    <property type="nucleotide sequence ID" value="NZ_CP069127.1"/>
</dbReference>
<dbReference type="InterPro" id="IPR012854">
    <property type="entry name" value="Cu_amine_oxidase-like_N"/>
</dbReference>
<accession>A0ABX7FWR9</accession>
<feature type="chain" id="PRO_5046051722" description="Copper amine oxidase-like N-terminal domain-containing protein" evidence="1">
    <location>
        <begin position="23"/>
        <end position="315"/>
    </location>
</feature>
<proteinExistence type="predicted"/>
<evidence type="ECO:0000313" key="3">
    <source>
        <dbReference type="EMBL" id="QRG69685.1"/>
    </source>
</evidence>
<name>A0ABX7FWR9_BRECH</name>
<dbReference type="InterPro" id="IPR036582">
    <property type="entry name" value="Mao_N_sf"/>
</dbReference>
<feature type="domain" description="Copper amine oxidase-like N-terminal" evidence="2">
    <location>
        <begin position="34"/>
        <end position="83"/>
    </location>
</feature>